<proteinExistence type="predicted"/>
<evidence type="ECO:0000256" key="1">
    <source>
        <dbReference type="SAM" id="Phobius"/>
    </source>
</evidence>
<reference evidence="2" key="1">
    <citation type="submission" date="2015-12" db="EMBL/GenBank/DDBJ databases">
        <title>Gene expression during late stages of embryo sac development: a critical building block for successful pollen-pistil interactions.</title>
        <authorList>
            <person name="Liu Y."/>
            <person name="Joly V."/>
            <person name="Sabar M."/>
            <person name="Matton D.P."/>
        </authorList>
    </citation>
    <scope>NUCLEOTIDE SEQUENCE</scope>
</reference>
<feature type="transmembrane region" description="Helical" evidence="1">
    <location>
        <begin position="100"/>
        <end position="117"/>
    </location>
</feature>
<name>A0A0V0IUN6_SOLCH</name>
<keyword evidence="1" id="KW-1133">Transmembrane helix</keyword>
<sequence length="148" mass="16602">MRESNWTRILARQPGWKYIRAGACSQGGQSSLFCRVVSITDLSLIVPFAESVSETILGVRLHWVFVVVVIVIAAVSLSVKGKSLAQRRRMRMAESRGAHFKGLLLLFAIPAISIFAVKKYKLNSPFQLNNYQMTPKYLLVLSKFSTPK</sequence>
<keyword evidence="1" id="KW-0472">Membrane</keyword>
<organism evidence="2">
    <name type="scientific">Solanum chacoense</name>
    <name type="common">Chaco potato</name>
    <dbReference type="NCBI Taxonomy" id="4108"/>
    <lineage>
        <taxon>Eukaryota</taxon>
        <taxon>Viridiplantae</taxon>
        <taxon>Streptophyta</taxon>
        <taxon>Embryophyta</taxon>
        <taxon>Tracheophyta</taxon>
        <taxon>Spermatophyta</taxon>
        <taxon>Magnoliopsida</taxon>
        <taxon>eudicotyledons</taxon>
        <taxon>Gunneridae</taxon>
        <taxon>Pentapetalae</taxon>
        <taxon>asterids</taxon>
        <taxon>lamiids</taxon>
        <taxon>Solanales</taxon>
        <taxon>Solanaceae</taxon>
        <taxon>Solanoideae</taxon>
        <taxon>Solaneae</taxon>
        <taxon>Solanum</taxon>
    </lineage>
</organism>
<dbReference type="AlphaFoldDB" id="A0A0V0IUN6"/>
<accession>A0A0V0IUN6</accession>
<protein>
    <submittedName>
        <fullName evidence="2">Putative ovule protein</fullName>
    </submittedName>
</protein>
<evidence type="ECO:0000313" key="2">
    <source>
        <dbReference type="EMBL" id="JAP36227.1"/>
    </source>
</evidence>
<feature type="transmembrane region" description="Helical" evidence="1">
    <location>
        <begin position="61"/>
        <end position="79"/>
    </location>
</feature>
<keyword evidence="1" id="KW-0812">Transmembrane</keyword>
<dbReference type="EMBL" id="GEDG01002164">
    <property type="protein sequence ID" value="JAP36227.1"/>
    <property type="molecule type" value="Transcribed_RNA"/>
</dbReference>